<dbReference type="EMBL" id="CP144751">
    <property type="protein sequence ID" value="WVZ86088.1"/>
    <property type="molecule type" value="Genomic_DNA"/>
</dbReference>
<reference evidence="2 3" key="1">
    <citation type="submission" date="2024-02" db="EMBL/GenBank/DDBJ databases">
        <title>High-quality chromosome-scale genome assembly of Pensacola bahiagrass (Paspalum notatum Flugge var. saurae).</title>
        <authorList>
            <person name="Vega J.M."/>
            <person name="Podio M."/>
            <person name="Orjuela J."/>
            <person name="Siena L.A."/>
            <person name="Pessino S.C."/>
            <person name="Combes M.C."/>
            <person name="Mariac C."/>
            <person name="Albertini E."/>
            <person name="Pupilli F."/>
            <person name="Ortiz J.P.A."/>
            <person name="Leblanc O."/>
        </authorList>
    </citation>
    <scope>NUCLEOTIDE SEQUENCE [LARGE SCALE GENOMIC DNA]</scope>
    <source>
        <strain evidence="2">R1</strain>
        <tissue evidence="2">Leaf</tissue>
    </source>
</reference>
<proteinExistence type="predicted"/>
<evidence type="ECO:0008006" key="4">
    <source>
        <dbReference type="Google" id="ProtNLM"/>
    </source>
</evidence>
<gene>
    <name evidence="2" type="ORF">U9M48_032928</name>
</gene>
<organism evidence="2 3">
    <name type="scientific">Paspalum notatum var. saurae</name>
    <dbReference type="NCBI Taxonomy" id="547442"/>
    <lineage>
        <taxon>Eukaryota</taxon>
        <taxon>Viridiplantae</taxon>
        <taxon>Streptophyta</taxon>
        <taxon>Embryophyta</taxon>
        <taxon>Tracheophyta</taxon>
        <taxon>Spermatophyta</taxon>
        <taxon>Magnoliopsida</taxon>
        <taxon>Liliopsida</taxon>
        <taxon>Poales</taxon>
        <taxon>Poaceae</taxon>
        <taxon>PACMAD clade</taxon>
        <taxon>Panicoideae</taxon>
        <taxon>Andropogonodae</taxon>
        <taxon>Paspaleae</taxon>
        <taxon>Paspalinae</taxon>
        <taxon>Paspalum</taxon>
    </lineage>
</organism>
<keyword evidence="3" id="KW-1185">Reference proteome</keyword>
<protein>
    <recommendedName>
        <fullName evidence="4">Secreted protein</fullName>
    </recommendedName>
</protein>
<keyword evidence="1" id="KW-0732">Signal</keyword>
<accession>A0AAQ3U669</accession>
<evidence type="ECO:0000313" key="2">
    <source>
        <dbReference type="EMBL" id="WVZ86088.1"/>
    </source>
</evidence>
<evidence type="ECO:0000256" key="1">
    <source>
        <dbReference type="SAM" id="SignalP"/>
    </source>
</evidence>
<dbReference type="AlphaFoldDB" id="A0AAQ3U669"/>
<feature type="signal peptide" evidence="1">
    <location>
        <begin position="1"/>
        <end position="42"/>
    </location>
</feature>
<dbReference type="Proteomes" id="UP001341281">
    <property type="component" value="Chromosome 07"/>
</dbReference>
<name>A0AAQ3U669_PASNO</name>
<evidence type="ECO:0000313" key="3">
    <source>
        <dbReference type="Proteomes" id="UP001341281"/>
    </source>
</evidence>
<feature type="chain" id="PRO_5042900861" description="Secreted protein" evidence="1">
    <location>
        <begin position="43"/>
        <end position="119"/>
    </location>
</feature>
<sequence>MPAMDCWMGIGAVLHSNYTPRRSWPSPLRWLGFLCLVHTSSACSKSAWAASPVRYWKTGLEDEVCHTTRSPPGVAFHGVSELPRQGLRPRFIVWEGRSWSPTLGFGAAVGTGRPTRRTP</sequence>